<accession>A0A0D2GMV5</accession>
<evidence type="ECO:0000256" key="5">
    <source>
        <dbReference type="ARBA" id="ARBA00022857"/>
    </source>
</evidence>
<keyword evidence="6" id="KW-0560">Oxidoreductase</keyword>
<evidence type="ECO:0000256" key="1">
    <source>
        <dbReference type="ARBA" id="ARBA00001974"/>
    </source>
</evidence>
<name>A0A0D2GMV5_9EURO</name>
<proteinExistence type="inferred from homology"/>
<dbReference type="HOGENOM" id="CLU_006937_8_0_1"/>
<keyword evidence="5" id="KW-0521">NADP</keyword>
<comment type="similarity">
    <text evidence="2">Belongs to the FAD-binding monooxygenase family.</text>
</comment>
<evidence type="ECO:0000313" key="10">
    <source>
        <dbReference type="Proteomes" id="UP000053029"/>
    </source>
</evidence>
<dbReference type="RefSeq" id="XP_013286106.1">
    <property type="nucleotide sequence ID" value="XM_013430652.1"/>
</dbReference>
<dbReference type="PRINTS" id="PR00411">
    <property type="entry name" value="PNDRDTASEI"/>
</dbReference>
<keyword evidence="7" id="KW-0503">Monooxygenase</keyword>
<dbReference type="GO" id="GO:0004497">
    <property type="term" value="F:monooxygenase activity"/>
    <property type="evidence" value="ECO:0007669"/>
    <property type="project" value="UniProtKB-KW"/>
</dbReference>
<evidence type="ECO:0000256" key="7">
    <source>
        <dbReference type="ARBA" id="ARBA00023033"/>
    </source>
</evidence>
<reference evidence="9 10" key="1">
    <citation type="submission" date="2015-01" db="EMBL/GenBank/DDBJ databases">
        <title>The Genome Sequence of Fonsecaea pedrosoi CBS 271.37.</title>
        <authorList>
            <consortium name="The Broad Institute Genomics Platform"/>
            <person name="Cuomo C."/>
            <person name="de Hoog S."/>
            <person name="Gorbushina A."/>
            <person name="Stielow B."/>
            <person name="Teixiera M."/>
            <person name="Abouelleil A."/>
            <person name="Chapman S.B."/>
            <person name="Priest M."/>
            <person name="Young S.K."/>
            <person name="Wortman J."/>
            <person name="Nusbaum C."/>
            <person name="Birren B."/>
        </authorList>
    </citation>
    <scope>NUCLEOTIDE SEQUENCE [LARGE SCALE GENOMIC DNA]</scope>
    <source>
        <strain evidence="9 10">CBS 271.37</strain>
    </source>
</reference>
<dbReference type="InterPro" id="IPR023753">
    <property type="entry name" value="FAD/NAD-binding_dom"/>
</dbReference>
<dbReference type="Pfam" id="PF07992">
    <property type="entry name" value="Pyr_redox_2"/>
    <property type="match status" value="1"/>
</dbReference>
<dbReference type="Gene3D" id="3.50.50.60">
    <property type="entry name" value="FAD/NAD(P)-binding domain"/>
    <property type="match status" value="2"/>
</dbReference>
<dbReference type="AlphaFoldDB" id="A0A0D2GMV5"/>
<dbReference type="PANTHER" id="PTHR43098">
    <property type="entry name" value="L-ORNITHINE N(5)-MONOOXYGENASE-RELATED"/>
    <property type="match status" value="1"/>
</dbReference>
<protein>
    <recommendedName>
        <fullName evidence="8">FAD/NAD(P)-binding domain-containing protein</fullName>
    </recommendedName>
</protein>
<evidence type="ECO:0000256" key="4">
    <source>
        <dbReference type="ARBA" id="ARBA00022827"/>
    </source>
</evidence>
<dbReference type="SUPFAM" id="SSF51905">
    <property type="entry name" value="FAD/NAD(P)-binding domain"/>
    <property type="match status" value="2"/>
</dbReference>
<dbReference type="Proteomes" id="UP000053029">
    <property type="component" value="Unassembled WGS sequence"/>
</dbReference>
<sequence length="549" mass="62580">MATTNGVTSEPPTSNVPNLTTDVLIVGAGFGGIYGLYQFRKLGLSVKIVDAGSYFGGTWYHNRYPGARVDSEVPYYALSIPELWNTWTWSERFPGHEELRRYFAHADKVLELSKDTFFNTSVVEARFNVDTQQWTVKTHNGGVVKATYLVLAAGSSYKTHVPDFKNFSVYKGRVFHSSAWPKEEIDLSGKAVGVIGNGATGVQIVQTLARQPCKLTTFIRTPNIALPMRQRKLTFDEQDIAKSFYESWYQTARNTDSGFPFNTIKNSIWDVSPEERERVFEELWGRGGFNFSVGNFRDFLTDKKANALLYDFWARKVRARIKDPFKRDVVAPLEQTQYFCTKRPSLEQNYYEALDQPNVTVVNLNKTPIVEFVENGIRTTDKVHEFDIIVMATGFNAVTGSLTEIDLYDTDGKTVKQKWQDGVYTYLGLTIPKMPNLFMVYSPQAPTAFVNGPPVIEIQIEWIVDAVKKMREENIKSITPNFDAAEKWRDEIQKMNEKTLHIYSDSWYMGSNIPGKKREQLLYMGGLKTYNNVIRDSLDGWKGFTVTKA</sequence>
<dbReference type="VEuPathDB" id="FungiDB:Z517_05325"/>
<dbReference type="InterPro" id="IPR050775">
    <property type="entry name" value="FAD-binding_Monooxygenases"/>
</dbReference>
<dbReference type="OrthoDB" id="66881at2759"/>
<evidence type="ECO:0000256" key="3">
    <source>
        <dbReference type="ARBA" id="ARBA00022630"/>
    </source>
</evidence>
<feature type="domain" description="FAD/NAD(P)-binding" evidence="8">
    <location>
        <begin position="22"/>
        <end position="228"/>
    </location>
</feature>
<dbReference type="GeneID" id="25304815"/>
<dbReference type="EMBL" id="KN846971">
    <property type="protein sequence ID" value="KIW82298.1"/>
    <property type="molecule type" value="Genomic_DNA"/>
</dbReference>
<dbReference type="PANTHER" id="PTHR43098:SF3">
    <property type="entry name" value="L-ORNITHINE N(5)-MONOOXYGENASE-RELATED"/>
    <property type="match status" value="1"/>
</dbReference>
<organism evidence="9 10">
    <name type="scientific">Fonsecaea pedrosoi CBS 271.37</name>
    <dbReference type="NCBI Taxonomy" id="1442368"/>
    <lineage>
        <taxon>Eukaryota</taxon>
        <taxon>Fungi</taxon>
        <taxon>Dikarya</taxon>
        <taxon>Ascomycota</taxon>
        <taxon>Pezizomycotina</taxon>
        <taxon>Eurotiomycetes</taxon>
        <taxon>Chaetothyriomycetidae</taxon>
        <taxon>Chaetothyriales</taxon>
        <taxon>Herpotrichiellaceae</taxon>
        <taxon>Fonsecaea</taxon>
    </lineage>
</organism>
<dbReference type="InterPro" id="IPR036188">
    <property type="entry name" value="FAD/NAD-bd_sf"/>
</dbReference>
<keyword evidence="3" id="KW-0285">Flavoprotein</keyword>
<comment type="cofactor">
    <cofactor evidence="1">
        <name>FAD</name>
        <dbReference type="ChEBI" id="CHEBI:57692"/>
    </cofactor>
</comment>
<evidence type="ECO:0000256" key="6">
    <source>
        <dbReference type="ARBA" id="ARBA00023002"/>
    </source>
</evidence>
<keyword evidence="4" id="KW-0274">FAD</keyword>
<gene>
    <name evidence="9" type="ORF">Z517_05325</name>
</gene>
<evidence type="ECO:0000313" key="9">
    <source>
        <dbReference type="EMBL" id="KIW82298.1"/>
    </source>
</evidence>
<evidence type="ECO:0000256" key="2">
    <source>
        <dbReference type="ARBA" id="ARBA00010139"/>
    </source>
</evidence>
<keyword evidence="10" id="KW-1185">Reference proteome</keyword>
<evidence type="ECO:0000259" key="8">
    <source>
        <dbReference type="Pfam" id="PF07992"/>
    </source>
</evidence>